<keyword evidence="3" id="KW-1185">Reference proteome</keyword>
<dbReference type="EMBL" id="AKIJ01000001">
    <property type="protein sequence ID" value="KFG27243.1"/>
    <property type="molecule type" value="Genomic_DNA"/>
</dbReference>
<feature type="compositionally biased region" description="Polar residues" evidence="1">
    <location>
        <begin position="245"/>
        <end position="258"/>
    </location>
</feature>
<dbReference type="Proteomes" id="UP000054524">
    <property type="component" value="Unassembled WGS sequence"/>
</dbReference>
<accession>A0A086J525</accession>
<dbReference type="AlphaFoldDB" id="A0A086J525"/>
<comment type="caution">
    <text evidence="2">The sequence shown here is derived from an EMBL/GenBank/DDBJ whole genome shotgun (WGS) entry which is preliminary data.</text>
</comment>
<organism evidence="2 3">
    <name type="scientific">Nematocida ausubeli (strain ATCC PRA-371 / ERTm2)</name>
    <name type="common">Nematode killer fungus</name>
    <dbReference type="NCBI Taxonomy" id="1913371"/>
    <lineage>
        <taxon>Eukaryota</taxon>
        <taxon>Fungi</taxon>
        <taxon>Fungi incertae sedis</taxon>
        <taxon>Microsporidia</taxon>
        <taxon>Nematocida</taxon>
    </lineage>
</organism>
<dbReference type="RefSeq" id="XP_052905798.1">
    <property type="nucleotide sequence ID" value="XM_053047973.1"/>
</dbReference>
<gene>
    <name evidence="2" type="ORF">NESG_00321</name>
</gene>
<evidence type="ECO:0000256" key="1">
    <source>
        <dbReference type="SAM" id="MobiDB-lite"/>
    </source>
</evidence>
<feature type="compositionally biased region" description="Basic and acidic residues" evidence="1">
    <location>
        <begin position="259"/>
        <end position="269"/>
    </location>
</feature>
<protein>
    <submittedName>
        <fullName evidence="2">Uncharacterized protein</fullName>
    </submittedName>
</protein>
<evidence type="ECO:0000313" key="3">
    <source>
        <dbReference type="Proteomes" id="UP000054524"/>
    </source>
</evidence>
<feature type="region of interest" description="Disordered" evidence="1">
    <location>
        <begin position="208"/>
        <end position="302"/>
    </location>
</feature>
<dbReference type="GeneID" id="77675294"/>
<feature type="compositionally biased region" description="Basic and acidic residues" evidence="1">
    <location>
        <begin position="232"/>
        <end position="244"/>
    </location>
</feature>
<name>A0A086J525_NEMA1</name>
<sequence>MHAPVCRMKTFHGTDVEKCAQAYWASKQQDVTVKDCEFGTTFASSRIYTRCKLGSILVISVPPHKMHPFPVESDIVLFRPMHAAIAALIDAERFEMIPFTRIFHLYYVDASGEVKIPNSREEMAFCKGIVPEDKLCIYRMGMESFEENFASLTKQTKKMLLGVFGTMQGVKEYLAHFGGPQYLFPACPFSKVSEALLMSHASITIKVEKPADRSQKKKDPASGTHSNSPSHAAKDSQKDEKDALSSDTTKSSTCSPSDSRPEAVLESDPKTSSQSIPENADSDDLHGKCTGASSKEHSSCSEEHQNKPTYYKVIVLKLPVACIPSKYVYAQNEGIVHVLHVKLYGLLYCYIWSDKPLETKILRAVGISERNILFHCEFTACK</sequence>
<dbReference type="HOGENOM" id="CLU_723797_0_0_1"/>
<evidence type="ECO:0000313" key="2">
    <source>
        <dbReference type="EMBL" id="KFG27243.1"/>
    </source>
</evidence>
<reference evidence="2 3" key="1">
    <citation type="journal article" date="2014" name="Genome Announc.">
        <title>Genome Sequence of the Microsporidian Species Nematocida sp1 Strain ERTm6 (ATCC PRA-372).</title>
        <authorList>
            <person name="Bakowski M.A."/>
            <person name="Priest M."/>
            <person name="Young S."/>
            <person name="Cuomo C.A."/>
            <person name="Troemel E.R."/>
        </authorList>
    </citation>
    <scope>NUCLEOTIDE SEQUENCE [LARGE SCALE GENOMIC DNA]</scope>
    <source>
        <strain evidence="2 3">ERTm6</strain>
    </source>
</reference>
<feature type="compositionally biased region" description="Basic and acidic residues" evidence="1">
    <location>
        <begin position="208"/>
        <end position="220"/>
    </location>
</feature>
<proteinExistence type="predicted"/>